<evidence type="ECO:0000259" key="6">
    <source>
        <dbReference type="PROSITE" id="PS51918"/>
    </source>
</evidence>
<dbReference type="SMART" id="SM00729">
    <property type="entry name" value="Elp3"/>
    <property type="match status" value="1"/>
</dbReference>
<name>I6ZZE2_MELRP</name>
<dbReference type="CDD" id="cd01335">
    <property type="entry name" value="Radical_SAM"/>
    <property type="match status" value="1"/>
</dbReference>
<dbReference type="InterPro" id="IPR007197">
    <property type="entry name" value="rSAM"/>
</dbReference>
<accession>I6ZZE2</accession>
<sequence>MKILMIYPETPATFWSFKDALKFVSKKSAEPPLGLITVASMLPAEWEKKLIDLNVSRLEDEDILWADYVFLSGMNIHTSSIREIVRKCNNLDRSIVGGGPLFTFQYNDFPGIDHFVLNEAELTLPGFLRDLAEGKAEKVYSTNEFPDLSATPAPMWELLDMNKYASMSIQYSRGCPYDCEFCSITVLNGRRPRTKDCRQFTAELDKLYELGWRGGVSIVDDNFIGNKRALKSETLPAIIKWQEEKNYPFNFITEVSINLADDDELIDLMVKAGINSVFVGIETTDPDSLNECGKKQNLKRNLEMSVKKLINKGMIVSGGFIVGFDSDKPGFHKRYVDFIQNSGIVSAMVGLLNAPTGTKLYNRLKKEKRLIDTFSGNNMDGFTNIVPRMNYKELMKGYSQIIKRIYSPKEYYSRIKTFIDTYTVPGWMKMKIGAGELKAFFMILWKLGLRDKGKRYFWEIFFYTVRKYPKKFPLAMTFAVYGYHFRKISGGITN</sequence>
<dbReference type="InterPro" id="IPR058240">
    <property type="entry name" value="rSAM_sf"/>
</dbReference>
<proteinExistence type="predicted"/>
<dbReference type="PANTHER" id="PTHR43409:SF3">
    <property type="entry name" value="HYPOTHETICAL METHYLTRANSFERASE"/>
    <property type="match status" value="1"/>
</dbReference>
<evidence type="ECO:0000313" key="7">
    <source>
        <dbReference type="EMBL" id="AFN74368.1"/>
    </source>
</evidence>
<dbReference type="SFLD" id="SFLDS00029">
    <property type="entry name" value="Radical_SAM"/>
    <property type="match status" value="1"/>
</dbReference>
<comment type="cofactor">
    <cofactor evidence="1">
        <name>[4Fe-4S] cluster</name>
        <dbReference type="ChEBI" id="CHEBI:49883"/>
    </cofactor>
</comment>
<dbReference type="InterPro" id="IPR051198">
    <property type="entry name" value="BchE-like"/>
</dbReference>
<keyword evidence="3" id="KW-0479">Metal-binding</keyword>
<dbReference type="SFLD" id="SFLDG01123">
    <property type="entry name" value="methyltransferase_(Class_B)"/>
    <property type="match status" value="1"/>
</dbReference>
<dbReference type="KEGG" id="mro:MROS_1129"/>
<dbReference type="InterPro" id="IPR006158">
    <property type="entry name" value="Cobalamin-bd"/>
</dbReference>
<dbReference type="SUPFAM" id="SSF102114">
    <property type="entry name" value="Radical SAM enzymes"/>
    <property type="match status" value="1"/>
</dbReference>
<dbReference type="Pfam" id="PF04055">
    <property type="entry name" value="Radical_SAM"/>
    <property type="match status" value="1"/>
</dbReference>
<protein>
    <submittedName>
        <fullName evidence="7">Fe-S oxidoreductase</fullName>
    </submittedName>
</protein>
<organism evidence="7 8">
    <name type="scientific">Melioribacter roseus (strain DSM 23840 / JCM 17771 / VKM B-2668 / P3M-2)</name>
    <dbReference type="NCBI Taxonomy" id="1191523"/>
    <lineage>
        <taxon>Bacteria</taxon>
        <taxon>Pseudomonadati</taxon>
        <taxon>Ignavibacteriota</taxon>
        <taxon>Ignavibacteria</taxon>
        <taxon>Ignavibacteriales</taxon>
        <taxon>Melioribacteraceae</taxon>
        <taxon>Melioribacter</taxon>
    </lineage>
</organism>
<dbReference type="Gene3D" id="3.80.30.20">
    <property type="entry name" value="tm_1862 like domain"/>
    <property type="match status" value="1"/>
</dbReference>
<dbReference type="STRING" id="1191523.MROS_1129"/>
<keyword evidence="5" id="KW-0411">Iron-sulfur</keyword>
<dbReference type="InterPro" id="IPR023404">
    <property type="entry name" value="rSAM_horseshoe"/>
</dbReference>
<keyword evidence="2" id="KW-0949">S-adenosyl-L-methionine</keyword>
<dbReference type="Pfam" id="PF13282">
    <property type="entry name" value="DUF4070"/>
    <property type="match status" value="1"/>
</dbReference>
<dbReference type="Proteomes" id="UP000009011">
    <property type="component" value="Chromosome"/>
</dbReference>
<dbReference type="GO" id="GO:0046872">
    <property type="term" value="F:metal ion binding"/>
    <property type="evidence" value="ECO:0007669"/>
    <property type="project" value="UniProtKB-KW"/>
</dbReference>
<dbReference type="GO" id="GO:0031419">
    <property type="term" value="F:cobalamin binding"/>
    <property type="evidence" value="ECO:0007669"/>
    <property type="project" value="InterPro"/>
</dbReference>
<dbReference type="Pfam" id="PF02310">
    <property type="entry name" value="B12-binding"/>
    <property type="match status" value="1"/>
</dbReference>
<dbReference type="OrthoDB" id="9801424at2"/>
<dbReference type="GO" id="GO:0003824">
    <property type="term" value="F:catalytic activity"/>
    <property type="evidence" value="ECO:0007669"/>
    <property type="project" value="InterPro"/>
</dbReference>
<evidence type="ECO:0000256" key="3">
    <source>
        <dbReference type="ARBA" id="ARBA00022723"/>
    </source>
</evidence>
<dbReference type="InterPro" id="IPR034530">
    <property type="entry name" value="HpnP-like"/>
</dbReference>
<keyword evidence="8" id="KW-1185">Reference proteome</keyword>
<dbReference type="EMBL" id="CP003557">
    <property type="protein sequence ID" value="AFN74368.1"/>
    <property type="molecule type" value="Genomic_DNA"/>
</dbReference>
<evidence type="ECO:0000313" key="8">
    <source>
        <dbReference type="Proteomes" id="UP000009011"/>
    </source>
</evidence>
<dbReference type="InterPro" id="IPR034466">
    <property type="entry name" value="Methyltransferase_Class_B"/>
</dbReference>
<evidence type="ECO:0000256" key="1">
    <source>
        <dbReference type="ARBA" id="ARBA00001966"/>
    </source>
</evidence>
<dbReference type="PROSITE" id="PS51918">
    <property type="entry name" value="RADICAL_SAM"/>
    <property type="match status" value="1"/>
</dbReference>
<dbReference type="InterPro" id="IPR025274">
    <property type="entry name" value="DUF4070"/>
</dbReference>
<dbReference type="RefSeq" id="WP_014855804.1">
    <property type="nucleotide sequence ID" value="NC_018178.1"/>
</dbReference>
<evidence type="ECO:0000256" key="2">
    <source>
        <dbReference type="ARBA" id="ARBA00022691"/>
    </source>
</evidence>
<evidence type="ECO:0000256" key="5">
    <source>
        <dbReference type="ARBA" id="ARBA00023014"/>
    </source>
</evidence>
<dbReference type="AlphaFoldDB" id="I6ZZE2"/>
<dbReference type="SFLD" id="SFLDF00303">
    <property type="entry name" value="hopanoid_C2-methyltransferase"/>
    <property type="match status" value="1"/>
</dbReference>
<reference evidence="7 8" key="1">
    <citation type="journal article" date="2013" name="PLoS ONE">
        <title>Genomic analysis of Melioribacter roseus, facultatively anaerobic organotrophic bacterium representing a novel deep lineage within Bacteriodetes/Chlorobi group.</title>
        <authorList>
            <person name="Kadnikov V.V."/>
            <person name="Mardanov A.V."/>
            <person name="Podosokorskaya O.A."/>
            <person name="Gavrilov S.N."/>
            <person name="Kublanov I.V."/>
            <person name="Beletsky A.V."/>
            <person name="Bonch-Osmolovskaya E.A."/>
            <person name="Ravin N.V."/>
        </authorList>
    </citation>
    <scope>NUCLEOTIDE SEQUENCE [LARGE SCALE GENOMIC DNA]</scope>
    <source>
        <strain evidence="8">JCM 17771 / P3M-2</strain>
    </source>
</reference>
<dbReference type="HOGENOM" id="CLU_021572_5_0_10"/>
<dbReference type="Gene3D" id="3.40.50.280">
    <property type="entry name" value="Cobalamin-binding domain"/>
    <property type="match status" value="1"/>
</dbReference>
<dbReference type="eggNOG" id="COG1032">
    <property type="taxonomic scope" value="Bacteria"/>
</dbReference>
<dbReference type="GO" id="GO:0051536">
    <property type="term" value="F:iron-sulfur cluster binding"/>
    <property type="evidence" value="ECO:0007669"/>
    <property type="project" value="UniProtKB-KW"/>
</dbReference>
<gene>
    <name evidence="7" type="ordered locus">MROS_1129</name>
</gene>
<keyword evidence="4" id="KW-0408">Iron</keyword>
<dbReference type="SFLD" id="SFLDG01082">
    <property type="entry name" value="B12-binding_domain_containing"/>
    <property type="match status" value="1"/>
</dbReference>
<dbReference type="GO" id="GO:0005829">
    <property type="term" value="C:cytosol"/>
    <property type="evidence" value="ECO:0007669"/>
    <property type="project" value="TreeGrafter"/>
</dbReference>
<dbReference type="PANTHER" id="PTHR43409">
    <property type="entry name" value="ANAEROBIC MAGNESIUM-PROTOPORPHYRIN IX MONOMETHYL ESTER CYCLASE-RELATED"/>
    <property type="match status" value="1"/>
</dbReference>
<feature type="domain" description="Radical SAM core" evidence="6">
    <location>
        <begin position="159"/>
        <end position="392"/>
    </location>
</feature>
<dbReference type="InterPro" id="IPR006638">
    <property type="entry name" value="Elp3/MiaA/NifB-like_rSAM"/>
</dbReference>
<evidence type="ECO:0000256" key="4">
    <source>
        <dbReference type="ARBA" id="ARBA00023004"/>
    </source>
</evidence>